<dbReference type="Pfam" id="PF13391">
    <property type="entry name" value="HNH_2"/>
    <property type="match status" value="1"/>
</dbReference>
<evidence type="ECO:0000313" key="3">
    <source>
        <dbReference type="EMBL" id="WPJ98085.1"/>
    </source>
</evidence>
<evidence type="ECO:0000256" key="1">
    <source>
        <dbReference type="SAM" id="MobiDB-lite"/>
    </source>
</evidence>
<evidence type="ECO:0000313" key="4">
    <source>
        <dbReference type="Proteomes" id="UP001324993"/>
    </source>
</evidence>
<feature type="region of interest" description="Disordered" evidence="1">
    <location>
        <begin position="1"/>
        <end position="22"/>
    </location>
</feature>
<name>A0ABZ0RPE6_9BACT</name>
<keyword evidence="3" id="KW-0378">Hydrolase</keyword>
<gene>
    <name evidence="3" type="ORF">SH580_10275</name>
</gene>
<dbReference type="RefSeq" id="WP_319834890.1">
    <property type="nucleotide sequence ID" value="NZ_CP138858.1"/>
</dbReference>
<dbReference type="EMBL" id="CP138858">
    <property type="protein sequence ID" value="WPJ98085.1"/>
    <property type="molecule type" value="Genomic_DNA"/>
</dbReference>
<keyword evidence="4" id="KW-1185">Reference proteome</keyword>
<reference evidence="3 4" key="1">
    <citation type="submission" date="2023-11" db="EMBL/GenBank/DDBJ databases">
        <title>Coraliomargarita sp. nov., isolated from marine algae.</title>
        <authorList>
            <person name="Lee J.K."/>
            <person name="Baek J.H."/>
            <person name="Kim J.M."/>
            <person name="Choi D.G."/>
            <person name="Jeon C.O."/>
        </authorList>
    </citation>
    <scope>NUCLEOTIDE SEQUENCE [LARGE SCALE GENOMIC DNA]</scope>
    <source>
        <strain evidence="3 4">J2-16</strain>
    </source>
</reference>
<dbReference type="GO" id="GO:0004519">
    <property type="term" value="F:endonuclease activity"/>
    <property type="evidence" value="ECO:0007669"/>
    <property type="project" value="UniProtKB-KW"/>
</dbReference>
<sequence length="229" mass="26030">MIYNANGQPLYRPGENGSSSPSVKWLREQMGHASFVPELFALLCDPIQREHIRSALIARYFSEHRDALLRLISHYHQVDKVADLSGVALEKTEDPAQFASDPVRSAAFAKTIKQVYDYRCAASGVRFRLGDLSIVDACHLIPFAESGNDHPTNGIALSKNHHWALDRHLITPFASETKLVWRVAPCLDDRLEGHKELLKLDGRSVLLPREKRFWPAEAGLQWRWERLRG</sequence>
<dbReference type="InterPro" id="IPR003615">
    <property type="entry name" value="HNH_nuc"/>
</dbReference>
<proteinExistence type="predicted"/>
<keyword evidence="3" id="KW-0540">Nuclease</keyword>
<evidence type="ECO:0000259" key="2">
    <source>
        <dbReference type="Pfam" id="PF13391"/>
    </source>
</evidence>
<keyword evidence="3" id="KW-0255">Endonuclease</keyword>
<protein>
    <submittedName>
        <fullName evidence="3">HNH endonuclease</fullName>
    </submittedName>
</protein>
<accession>A0ABZ0RPE6</accession>
<organism evidence="3 4">
    <name type="scientific">Coraliomargarita algicola</name>
    <dbReference type="NCBI Taxonomy" id="3092156"/>
    <lineage>
        <taxon>Bacteria</taxon>
        <taxon>Pseudomonadati</taxon>
        <taxon>Verrucomicrobiota</taxon>
        <taxon>Opitutia</taxon>
        <taxon>Puniceicoccales</taxon>
        <taxon>Coraliomargaritaceae</taxon>
        <taxon>Coraliomargarita</taxon>
    </lineage>
</organism>
<dbReference type="Proteomes" id="UP001324993">
    <property type="component" value="Chromosome"/>
</dbReference>
<feature type="domain" description="HNH nuclease" evidence="2">
    <location>
        <begin position="120"/>
        <end position="171"/>
    </location>
</feature>